<dbReference type="Proteomes" id="UP000757900">
    <property type="component" value="Unassembled WGS sequence"/>
</dbReference>
<protein>
    <submittedName>
        <fullName evidence="1">Uncharacterized protein</fullName>
    </submittedName>
</protein>
<dbReference type="RefSeq" id="WP_268442112.1">
    <property type="nucleotide sequence ID" value="NZ_CAUQWR010000001.1"/>
</dbReference>
<organism evidence="1 2">
    <name type="scientific">Abiotrophia defectiva</name>
    <name type="common">Streptococcus defectivus</name>
    <dbReference type="NCBI Taxonomy" id="46125"/>
    <lineage>
        <taxon>Bacteria</taxon>
        <taxon>Bacillati</taxon>
        <taxon>Bacillota</taxon>
        <taxon>Bacilli</taxon>
        <taxon>Lactobacillales</taxon>
        <taxon>Aerococcaceae</taxon>
        <taxon>Abiotrophia</taxon>
    </lineage>
</organism>
<dbReference type="EMBL" id="JABZFV010000007">
    <property type="protein sequence ID" value="MBF0934241.1"/>
    <property type="molecule type" value="Genomic_DNA"/>
</dbReference>
<dbReference type="AlphaFoldDB" id="A0A929MMR5"/>
<sequence length="99" mass="11090">MPNPKLTKGFRLAATVLIDNYWIPRQEVERYLARRQYWAQRLMTYMSQAGWQAQLAFEGSQDGLAVLGLDGQGQIQALIHLDPANLAALEAGSAPEELF</sequence>
<evidence type="ECO:0000313" key="1">
    <source>
        <dbReference type="EMBL" id="MBF0934241.1"/>
    </source>
</evidence>
<name>A0A929MMR5_ABIDE</name>
<evidence type="ECO:0000313" key="2">
    <source>
        <dbReference type="Proteomes" id="UP000757900"/>
    </source>
</evidence>
<gene>
    <name evidence="1" type="ORF">HXK00_01185</name>
</gene>
<proteinExistence type="predicted"/>
<accession>A0A929MMR5</accession>
<comment type="caution">
    <text evidence="1">The sequence shown here is derived from an EMBL/GenBank/DDBJ whole genome shotgun (WGS) entry which is preliminary data.</text>
</comment>
<reference evidence="1" key="1">
    <citation type="submission" date="2020-04" db="EMBL/GenBank/DDBJ databases">
        <title>Deep metagenomics examines the oral microbiome during advanced dental caries in children, revealing novel taxa and co-occurrences with host molecules.</title>
        <authorList>
            <person name="Baker J.L."/>
            <person name="Morton J.T."/>
            <person name="Dinis M."/>
            <person name="Alvarez R."/>
            <person name="Tran N.C."/>
            <person name="Knight R."/>
            <person name="Edlund A."/>
        </authorList>
    </citation>
    <scope>NUCLEOTIDE SEQUENCE</scope>
    <source>
        <strain evidence="1">JCVI_23_bin.16</strain>
    </source>
</reference>